<dbReference type="GO" id="GO:0019028">
    <property type="term" value="C:viral capsid"/>
    <property type="evidence" value="ECO:0007669"/>
    <property type="project" value="UniProtKB-KW"/>
</dbReference>
<gene>
    <name evidence="4" type="ORF">Fadolivirus_1_442</name>
</gene>
<evidence type="ECO:0000313" key="4">
    <source>
        <dbReference type="EMBL" id="QKF93900.1"/>
    </source>
</evidence>
<dbReference type="InterPro" id="IPR038519">
    <property type="entry name" value="MCP_C_sf"/>
</dbReference>
<dbReference type="Gene3D" id="2.70.9.20">
    <property type="entry name" value="Major capsid protein Vp54"/>
    <property type="match status" value="1"/>
</dbReference>
<dbReference type="InterPro" id="IPR016112">
    <property type="entry name" value="VP_dsDNA_II"/>
</dbReference>
<evidence type="ECO:0000256" key="1">
    <source>
        <dbReference type="ARBA" id="ARBA00004328"/>
    </source>
</evidence>
<keyword evidence="5" id="KW-1185">Reference proteome</keyword>
<keyword evidence="3" id="KW-0946">Virion</keyword>
<sequence>MSSFDLVNFEDLDQFEYAKPELFENIVTIKNLHIIQPLDEMYIIEQYIQQEIEEKECIKSNQTINFDNQPTFGNTVTFTISKYDDLSSNTIPSITNYNNNLFNNTITNDNNINYSTGNWTTINNLINNKPFTQNNIYSFALYPNEHQPSGTMNISYFNQPTLSFGFDNKFYNNQIINSKIQKPISQSNIKNIKSYTKSQNFELKKKLPYNFQKFI</sequence>
<reference evidence="4 5" key="1">
    <citation type="submission" date="2020-04" db="EMBL/GenBank/DDBJ databases">
        <title>Advantages and limits of metagenomic assembly and binning of a giant virus.</title>
        <authorList>
            <person name="Schulz F."/>
            <person name="Andreani J."/>
            <person name="Francis R."/>
            <person name="Boudjemaa H."/>
            <person name="Bou Khalil J.Y."/>
            <person name="Lee J."/>
            <person name="La Scola B."/>
            <person name="Woyke T."/>
        </authorList>
    </citation>
    <scope>NUCLEOTIDE SEQUENCE [LARGE SCALE GENOMIC DNA]</scope>
    <source>
        <strain evidence="4 5">FV1/VV64</strain>
    </source>
</reference>
<comment type="subcellular location">
    <subcellularLocation>
        <location evidence="1">Virion</location>
    </subcellularLocation>
</comment>
<dbReference type="EMBL" id="MT418680">
    <property type="protein sequence ID" value="QKF93900.1"/>
    <property type="molecule type" value="Genomic_DNA"/>
</dbReference>
<organism evidence="4 5">
    <name type="scientific">Fadolivirus FV1/VV64</name>
    <dbReference type="NCBI Taxonomy" id="3070911"/>
    <lineage>
        <taxon>Viruses</taxon>
        <taxon>Varidnaviria</taxon>
        <taxon>Bamfordvirae</taxon>
        <taxon>Nucleocytoviricota</taxon>
        <taxon>Megaviricetes</taxon>
        <taxon>Imitervirales</taxon>
        <taxon>Mimiviridae</taxon>
        <taxon>Klosneuvirinae</taxon>
        <taxon>Fadolivirus</taxon>
        <taxon>Fadolivirus algeromassiliense</taxon>
    </lineage>
</organism>
<dbReference type="SUPFAM" id="SSF49749">
    <property type="entry name" value="Group II dsDNA viruses VP"/>
    <property type="match status" value="1"/>
</dbReference>
<accession>A0A7D3QWX6</accession>
<evidence type="ECO:0000313" key="5">
    <source>
        <dbReference type="Proteomes" id="UP001162001"/>
    </source>
</evidence>
<evidence type="ECO:0000256" key="3">
    <source>
        <dbReference type="ARBA" id="ARBA00022844"/>
    </source>
</evidence>
<proteinExistence type="predicted"/>
<protein>
    <submittedName>
        <fullName evidence="4">Capsid protein</fullName>
    </submittedName>
</protein>
<name>A0A7D3QWX6_9VIRU</name>
<keyword evidence="2" id="KW-0167">Capsid protein</keyword>
<dbReference type="Proteomes" id="UP001162001">
    <property type="component" value="Segment"/>
</dbReference>
<evidence type="ECO:0000256" key="2">
    <source>
        <dbReference type="ARBA" id="ARBA00022561"/>
    </source>
</evidence>